<reference evidence="1 2" key="1">
    <citation type="submission" date="2016-10" db="EMBL/GenBank/DDBJ databases">
        <authorList>
            <person name="Varghese N."/>
            <person name="Submissions S."/>
        </authorList>
    </citation>
    <scope>NUCLEOTIDE SEQUENCE [LARGE SCALE GENOMIC DNA]</scope>
    <source>
        <strain evidence="1 2">PDC82</strain>
    </source>
</reference>
<organism evidence="1 2">
    <name type="scientific">Agrobacterium fabrum</name>
    <dbReference type="NCBI Taxonomy" id="1176649"/>
    <lineage>
        <taxon>Bacteria</taxon>
        <taxon>Pseudomonadati</taxon>
        <taxon>Pseudomonadota</taxon>
        <taxon>Alphaproteobacteria</taxon>
        <taxon>Hyphomicrobiales</taxon>
        <taxon>Rhizobiaceae</taxon>
        <taxon>Rhizobium/Agrobacterium group</taxon>
        <taxon>Agrobacterium</taxon>
        <taxon>Agrobacterium tumefaciens complex</taxon>
    </lineage>
</organism>
<dbReference type="Proteomes" id="UP000198917">
    <property type="component" value="Unassembled WGS sequence"/>
</dbReference>
<protein>
    <submittedName>
        <fullName evidence="1">Uncharacterized protein</fullName>
    </submittedName>
</protein>
<dbReference type="RefSeq" id="WP_092733650.1">
    <property type="nucleotide sequence ID" value="NZ_FNEW01000003.1"/>
</dbReference>
<comment type="caution">
    <text evidence="1">The sequence shown here is derived from an EMBL/GenBank/DDBJ whole genome shotgun (WGS) entry which is preliminary data.</text>
</comment>
<gene>
    <name evidence="1" type="ORF">SAMN05428983_3678</name>
</gene>
<accession>A0A7Z7BQ45</accession>
<sequence>MDEELSRDRILELLAEIKDLKIGAKKALSDGVDIVEEDEDGNVLLSRETLESLLSTQRNINIYAFHSSGINNVGDHSSS</sequence>
<name>A0A7Z7BQ45_9HYPH</name>
<dbReference type="AlphaFoldDB" id="A0A7Z7BQ45"/>
<evidence type="ECO:0000313" key="2">
    <source>
        <dbReference type="Proteomes" id="UP000198917"/>
    </source>
</evidence>
<proteinExistence type="predicted"/>
<evidence type="ECO:0000313" key="1">
    <source>
        <dbReference type="EMBL" id="SDK02960.1"/>
    </source>
</evidence>
<dbReference type="EMBL" id="FNEW01000003">
    <property type="protein sequence ID" value="SDK02960.1"/>
    <property type="molecule type" value="Genomic_DNA"/>
</dbReference>